<protein>
    <submittedName>
        <fullName evidence="1">Uncharacterized protein</fullName>
    </submittedName>
</protein>
<proteinExistence type="predicted"/>
<sequence length="120" mass="13459">MFSPPSILHPPPVRETPARIQPLLSDIDLCCGYPDLNICEFFLGLSTHIFHSAVSTTSRITHSTLRNPQLHNPSLYNTPRTTRRISLPISLHNLRVENLIQGRLKLAGFRANAADISKHN</sequence>
<evidence type="ECO:0000313" key="1">
    <source>
        <dbReference type="EMBL" id="CCX32177.1"/>
    </source>
</evidence>
<accession>U4LKS3</accession>
<dbReference type="AlphaFoldDB" id="U4LKS3"/>
<evidence type="ECO:0000313" key="2">
    <source>
        <dbReference type="Proteomes" id="UP000018144"/>
    </source>
</evidence>
<name>U4LKS3_PYROM</name>
<dbReference type="EMBL" id="HF935724">
    <property type="protein sequence ID" value="CCX32177.1"/>
    <property type="molecule type" value="Genomic_DNA"/>
</dbReference>
<keyword evidence="2" id="KW-1185">Reference proteome</keyword>
<organism evidence="1 2">
    <name type="scientific">Pyronema omphalodes (strain CBS 100304)</name>
    <name type="common">Pyronema confluens</name>
    <dbReference type="NCBI Taxonomy" id="1076935"/>
    <lineage>
        <taxon>Eukaryota</taxon>
        <taxon>Fungi</taxon>
        <taxon>Dikarya</taxon>
        <taxon>Ascomycota</taxon>
        <taxon>Pezizomycotina</taxon>
        <taxon>Pezizomycetes</taxon>
        <taxon>Pezizales</taxon>
        <taxon>Pyronemataceae</taxon>
        <taxon>Pyronema</taxon>
    </lineage>
</organism>
<reference evidence="1 2" key="1">
    <citation type="journal article" date="2013" name="PLoS Genet.">
        <title>The genome and development-dependent transcriptomes of Pyronema confluens: a window into fungal evolution.</title>
        <authorList>
            <person name="Traeger S."/>
            <person name="Altegoer F."/>
            <person name="Freitag M."/>
            <person name="Gabaldon T."/>
            <person name="Kempken F."/>
            <person name="Kumar A."/>
            <person name="Marcet-Houben M."/>
            <person name="Poggeler S."/>
            <person name="Stajich J.E."/>
            <person name="Nowrousian M."/>
        </authorList>
    </citation>
    <scope>NUCLEOTIDE SEQUENCE [LARGE SCALE GENOMIC DNA]</scope>
    <source>
        <strain evidence="2">CBS 100304</strain>
        <tissue evidence="1">Vegetative mycelium</tissue>
    </source>
</reference>
<dbReference type="Proteomes" id="UP000018144">
    <property type="component" value="Unassembled WGS sequence"/>
</dbReference>
<gene>
    <name evidence="1" type="ORF">PCON_12447</name>
</gene>